<evidence type="ECO:0000256" key="2">
    <source>
        <dbReference type="ARBA" id="ARBA00018426"/>
    </source>
</evidence>
<dbReference type="Proteomes" id="UP001165120">
    <property type="component" value="Unassembled WGS sequence"/>
</dbReference>
<dbReference type="FunFam" id="3.40.50.620:FF:000145">
    <property type="entry name" value="ATP-binding domain containing protein"/>
    <property type="match status" value="1"/>
</dbReference>
<gene>
    <name evidence="7" type="ORF">Cboi02_000662300</name>
</gene>
<dbReference type="InterPro" id="IPR030662">
    <property type="entry name" value="DPH6/MJ0570"/>
</dbReference>
<dbReference type="CDD" id="cd01994">
    <property type="entry name" value="AANH_PF0828-like"/>
    <property type="match status" value="1"/>
</dbReference>
<dbReference type="InterPro" id="IPR002761">
    <property type="entry name" value="Diphthami_syn_dom"/>
</dbReference>
<comment type="catalytic activity">
    <reaction evidence="5">
        <text>diphthine-[translation elongation factor 2] + NH4(+) + ATP = diphthamide-[translation elongation factor 2] + AMP + diphosphate + H(+)</text>
        <dbReference type="Rhea" id="RHEA:19753"/>
        <dbReference type="Rhea" id="RHEA-COMP:10172"/>
        <dbReference type="Rhea" id="RHEA-COMP:10174"/>
        <dbReference type="ChEBI" id="CHEBI:15378"/>
        <dbReference type="ChEBI" id="CHEBI:16692"/>
        <dbReference type="ChEBI" id="CHEBI:28938"/>
        <dbReference type="ChEBI" id="CHEBI:30616"/>
        <dbReference type="ChEBI" id="CHEBI:33019"/>
        <dbReference type="ChEBI" id="CHEBI:82696"/>
        <dbReference type="ChEBI" id="CHEBI:456215"/>
        <dbReference type="EC" id="6.3.1.14"/>
    </reaction>
</comment>
<evidence type="ECO:0000256" key="3">
    <source>
        <dbReference type="ARBA" id="ARBA00029814"/>
    </source>
</evidence>
<dbReference type="SUPFAM" id="SSF52402">
    <property type="entry name" value="Adenine nucleotide alpha hydrolases-like"/>
    <property type="match status" value="1"/>
</dbReference>
<dbReference type="EMBL" id="BSXN01004653">
    <property type="protein sequence ID" value="GME81609.1"/>
    <property type="molecule type" value="Genomic_DNA"/>
</dbReference>
<dbReference type="AlphaFoldDB" id="A0A9W6T898"/>
<accession>A0A9W6T898</accession>
<organism evidence="7 8">
    <name type="scientific">Candida boidinii</name>
    <name type="common">Yeast</name>
    <dbReference type="NCBI Taxonomy" id="5477"/>
    <lineage>
        <taxon>Eukaryota</taxon>
        <taxon>Fungi</taxon>
        <taxon>Dikarya</taxon>
        <taxon>Ascomycota</taxon>
        <taxon>Saccharomycotina</taxon>
        <taxon>Pichiomycetes</taxon>
        <taxon>Pichiales</taxon>
        <taxon>Pichiaceae</taxon>
        <taxon>Ogataea</taxon>
        <taxon>Ogataea/Candida clade</taxon>
    </lineage>
</organism>
<evidence type="ECO:0000256" key="5">
    <source>
        <dbReference type="ARBA" id="ARBA00048108"/>
    </source>
</evidence>
<evidence type="ECO:0000313" key="7">
    <source>
        <dbReference type="EMBL" id="GME81609.1"/>
    </source>
</evidence>
<name>A0A9W6T898_CANBO</name>
<sequence length="170" mass="19382">MKFVALVSGGKDSCFNILHCLAQGHELTCLANLYPPPAESDEIDSFMYQTVGHDVLNYYSECIGVPMFRHVIQGTSNNQSLEYKVTDKDETEDLYQLLKKVLDAHPDVQGVSVGAILSTYQRTRVEDVCLRLGLTSLSYLWNRDQGELMNEMCQSEMEARIIKIWCSYLW</sequence>
<keyword evidence="8" id="KW-1185">Reference proteome</keyword>
<reference evidence="7" key="1">
    <citation type="submission" date="2023-04" db="EMBL/GenBank/DDBJ databases">
        <title>Candida boidinii NBRC 10035.</title>
        <authorList>
            <person name="Ichikawa N."/>
            <person name="Sato H."/>
            <person name="Tonouchi N."/>
        </authorList>
    </citation>
    <scope>NUCLEOTIDE SEQUENCE</scope>
    <source>
        <strain evidence="7">NBRC 10035</strain>
    </source>
</reference>
<evidence type="ECO:0000256" key="4">
    <source>
        <dbReference type="ARBA" id="ARBA00031552"/>
    </source>
</evidence>
<evidence type="ECO:0000313" key="8">
    <source>
        <dbReference type="Proteomes" id="UP001165120"/>
    </source>
</evidence>
<feature type="domain" description="Diphthamide synthase" evidence="6">
    <location>
        <begin position="1"/>
        <end position="164"/>
    </location>
</feature>
<dbReference type="Pfam" id="PF01902">
    <property type="entry name" value="Diphthami_syn_2"/>
    <property type="match status" value="1"/>
</dbReference>
<dbReference type="EC" id="6.3.1.14" evidence="1"/>
<dbReference type="PANTHER" id="PTHR12196:SF2">
    <property type="entry name" value="DIPHTHINE--AMMONIA LIGASE"/>
    <property type="match status" value="1"/>
</dbReference>
<dbReference type="Gene3D" id="3.40.50.620">
    <property type="entry name" value="HUPs"/>
    <property type="match status" value="1"/>
</dbReference>
<dbReference type="GO" id="GO:0017183">
    <property type="term" value="P:protein histidyl modification to diphthamide"/>
    <property type="evidence" value="ECO:0007669"/>
    <property type="project" value="TreeGrafter"/>
</dbReference>
<proteinExistence type="predicted"/>
<protein>
    <recommendedName>
        <fullName evidence="2">Diphthine--ammonia ligase</fullName>
        <ecNumber evidence="1">6.3.1.14</ecNumber>
    </recommendedName>
    <alternativeName>
        <fullName evidence="3">Diphthamide synthase</fullName>
    </alternativeName>
    <alternativeName>
        <fullName evidence="4">Diphthamide synthetase</fullName>
    </alternativeName>
</protein>
<dbReference type="InterPro" id="IPR014729">
    <property type="entry name" value="Rossmann-like_a/b/a_fold"/>
</dbReference>
<dbReference type="PANTHER" id="PTHR12196">
    <property type="entry name" value="DOMAIN OF UNKNOWN FUNCTION 71 DUF71 -CONTAINING PROTEIN"/>
    <property type="match status" value="1"/>
</dbReference>
<comment type="caution">
    <text evidence="7">The sequence shown here is derived from an EMBL/GenBank/DDBJ whole genome shotgun (WGS) entry which is preliminary data.</text>
</comment>
<evidence type="ECO:0000256" key="1">
    <source>
        <dbReference type="ARBA" id="ARBA00012089"/>
    </source>
</evidence>
<dbReference type="GO" id="GO:0017178">
    <property type="term" value="F:diphthine-ammonia ligase activity"/>
    <property type="evidence" value="ECO:0007669"/>
    <property type="project" value="UniProtKB-EC"/>
</dbReference>
<evidence type="ECO:0000259" key="6">
    <source>
        <dbReference type="Pfam" id="PF01902"/>
    </source>
</evidence>
<dbReference type="NCBIfam" id="TIGR00290">
    <property type="entry name" value="MJ0570_dom"/>
    <property type="match status" value="1"/>
</dbReference>